<proteinExistence type="predicted"/>
<sequence>MAKLSLRSALILPYVALIICLALAIGLLSYNAGSHAVQTVSNHLLKETVSRLSQAIDRHVVGSVATLETAFPEGIPVQKDIRNEFEAIRTRLWTASSLYLDPNNYVYYGNVAGQGIGLYRDSISSGELRVKFEPNEHRTFYKVDGINGEPQFSSVEEKNFDPRIRPWFQAGWENVDDIWTSVYIDFKTQHLVATRARRIESEYEEFEGVVATDMSLRSLNDFIGNLNISENAIAFIVESNGMLIASSHSSNIRQDENGANIRVPAEESENVLLSEVYSKIMPFISGEMENLKPESFSFTNEQNREIHVAYNKFEDEAGLKWINVVAIPSEDFMEGIKNNVIQTLFLGVLATAFVSIIGLITLQWVTKDLKLLSNAVNRVGSGFLEEPINIQRKDEIGDLAKNFSAMQKRLHTDYLTGLPNRYAFEQHIKATIGECDAAETITPFTVLFFDLNNFKTINDVYGHDVGDQTLREFALRLNNNMPPNGLAARFAGDEFVVMINNVENKKDLEPILLKIEKALSEPLILSDELELTLSAAIGAAHYPKNGVNVEQLLIVADQKMYINKAEIKKNDSIS</sequence>
<dbReference type="PANTHER" id="PTHR46663">
    <property type="entry name" value="DIGUANYLATE CYCLASE DGCT-RELATED"/>
    <property type="match status" value="1"/>
</dbReference>
<accession>A0ABR8NXV8</accession>
<gene>
    <name evidence="9" type="ORF">IF202_06735</name>
</gene>
<feature type="domain" description="GGDEF" evidence="8">
    <location>
        <begin position="442"/>
        <end position="574"/>
    </location>
</feature>
<evidence type="ECO:0000259" key="8">
    <source>
        <dbReference type="PROSITE" id="PS50887"/>
    </source>
</evidence>
<dbReference type="PANTHER" id="PTHR46663:SF3">
    <property type="entry name" value="SLL0267 PROTEIN"/>
    <property type="match status" value="1"/>
</dbReference>
<feature type="domain" description="HAMP" evidence="7">
    <location>
        <begin position="363"/>
        <end position="415"/>
    </location>
</feature>
<dbReference type="SMART" id="SM00304">
    <property type="entry name" value="HAMP"/>
    <property type="match status" value="1"/>
</dbReference>
<dbReference type="Proteomes" id="UP000604161">
    <property type="component" value="Unassembled WGS sequence"/>
</dbReference>
<dbReference type="InterPro" id="IPR029787">
    <property type="entry name" value="Nucleotide_cyclase"/>
</dbReference>
<dbReference type="InterPro" id="IPR000160">
    <property type="entry name" value="GGDEF_dom"/>
</dbReference>
<evidence type="ECO:0000256" key="5">
    <source>
        <dbReference type="ARBA" id="ARBA00023136"/>
    </source>
</evidence>
<keyword evidence="10" id="KW-1185">Reference proteome</keyword>
<dbReference type="InterPro" id="IPR003660">
    <property type="entry name" value="HAMP_dom"/>
</dbReference>
<dbReference type="Gene3D" id="3.30.450.20">
    <property type="entry name" value="PAS domain"/>
    <property type="match status" value="2"/>
</dbReference>
<evidence type="ECO:0000313" key="9">
    <source>
        <dbReference type="EMBL" id="MBD5770743.1"/>
    </source>
</evidence>
<dbReference type="SUPFAM" id="SSF103190">
    <property type="entry name" value="Sensory domain-like"/>
    <property type="match status" value="1"/>
</dbReference>
<name>A0ABR8NXV8_9GAMM</name>
<keyword evidence="5 6" id="KW-0472">Membrane</keyword>
<dbReference type="CDD" id="cd01949">
    <property type="entry name" value="GGDEF"/>
    <property type="match status" value="1"/>
</dbReference>
<dbReference type="Gene3D" id="1.10.8.500">
    <property type="entry name" value="HAMP domain in histidine kinase"/>
    <property type="match status" value="1"/>
</dbReference>
<evidence type="ECO:0000259" key="7">
    <source>
        <dbReference type="PROSITE" id="PS50885"/>
    </source>
</evidence>
<dbReference type="PROSITE" id="PS50887">
    <property type="entry name" value="GGDEF"/>
    <property type="match status" value="1"/>
</dbReference>
<dbReference type="InterPro" id="IPR029151">
    <property type="entry name" value="Sensor-like_sf"/>
</dbReference>
<organism evidence="9 10">
    <name type="scientific">Marinomonas colpomeniae</name>
    <dbReference type="NCBI Taxonomy" id="2774408"/>
    <lineage>
        <taxon>Bacteria</taxon>
        <taxon>Pseudomonadati</taxon>
        <taxon>Pseudomonadota</taxon>
        <taxon>Gammaproteobacteria</taxon>
        <taxon>Oceanospirillales</taxon>
        <taxon>Oceanospirillaceae</taxon>
        <taxon>Marinomonas</taxon>
    </lineage>
</organism>
<evidence type="ECO:0000256" key="3">
    <source>
        <dbReference type="ARBA" id="ARBA00022692"/>
    </source>
</evidence>
<dbReference type="SUPFAM" id="SSF158472">
    <property type="entry name" value="HAMP domain-like"/>
    <property type="match status" value="1"/>
</dbReference>
<dbReference type="EMBL" id="JACYFC010000002">
    <property type="protein sequence ID" value="MBD5770743.1"/>
    <property type="molecule type" value="Genomic_DNA"/>
</dbReference>
<dbReference type="Pfam" id="PF02743">
    <property type="entry name" value="dCache_1"/>
    <property type="match status" value="1"/>
</dbReference>
<feature type="transmembrane region" description="Helical" evidence="6">
    <location>
        <begin position="344"/>
        <end position="365"/>
    </location>
</feature>
<dbReference type="RefSeq" id="WP_191594123.1">
    <property type="nucleotide sequence ID" value="NZ_JACYFC010000002.1"/>
</dbReference>
<evidence type="ECO:0000256" key="1">
    <source>
        <dbReference type="ARBA" id="ARBA00004651"/>
    </source>
</evidence>
<keyword evidence="4 6" id="KW-1133">Transmembrane helix</keyword>
<protein>
    <submittedName>
        <fullName evidence="9">Diguanylate cyclase</fullName>
    </submittedName>
</protein>
<evidence type="ECO:0000256" key="6">
    <source>
        <dbReference type="SAM" id="Phobius"/>
    </source>
</evidence>
<dbReference type="InterPro" id="IPR033479">
    <property type="entry name" value="dCache_1"/>
</dbReference>
<keyword evidence="2" id="KW-1003">Cell membrane</keyword>
<dbReference type="Pfam" id="PF00990">
    <property type="entry name" value="GGDEF"/>
    <property type="match status" value="1"/>
</dbReference>
<keyword evidence="3 6" id="KW-0812">Transmembrane</keyword>
<evidence type="ECO:0000256" key="2">
    <source>
        <dbReference type="ARBA" id="ARBA00022475"/>
    </source>
</evidence>
<dbReference type="CDD" id="cd18773">
    <property type="entry name" value="PDC1_HK_sensor"/>
    <property type="match status" value="1"/>
</dbReference>
<dbReference type="CDD" id="cd06225">
    <property type="entry name" value="HAMP"/>
    <property type="match status" value="1"/>
</dbReference>
<comment type="subcellular location">
    <subcellularLocation>
        <location evidence="1">Cell membrane</location>
        <topology evidence="1">Multi-pass membrane protein</topology>
    </subcellularLocation>
</comment>
<comment type="caution">
    <text evidence="9">The sequence shown here is derived from an EMBL/GenBank/DDBJ whole genome shotgun (WGS) entry which is preliminary data.</text>
</comment>
<dbReference type="SMART" id="SM00267">
    <property type="entry name" value="GGDEF"/>
    <property type="match status" value="1"/>
</dbReference>
<evidence type="ECO:0000313" key="10">
    <source>
        <dbReference type="Proteomes" id="UP000604161"/>
    </source>
</evidence>
<dbReference type="InterPro" id="IPR052163">
    <property type="entry name" value="DGC-Regulatory_Protein"/>
</dbReference>
<dbReference type="Gene3D" id="3.30.70.270">
    <property type="match status" value="1"/>
</dbReference>
<dbReference type="InterPro" id="IPR043128">
    <property type="entry name" value="Rev_trsase/Diguanyl_cyclase"/>
</dbReference>
<dbReference type="PROSITE" id="PS50885">
    <property type="entry name" value="HAMP"/>
    <property type="match status" value="1"/>
</dbReference>
<dbReference type="SUPFAM" id="SSF55073">
    <property type="entry name" value="Nucleotide cyclase"/>
    <property type="match status" value="1"/>
</dbReference>
<reference evidence="9 10" key="1">
    <citation type="submission" date="2020-09" db="EMBL/GenBank/DDBJ databases">
        <title>Marinomonas sp. nov., isolated from the cysticercosis algae of Qingdao, China.</title>
        <authorList>
            <person name="Sun X."/>
        </authorList>
    </citation>
    <scope>NUCLEOTIDE SEQUENCE [LARGE SCALE GENOMIC DNA]</scope>
    <source>
        <strain evidence="9 10">SM2066</strain>
    </source>
</reference>
<dbReference type="NCBIfam" id="TIGR00254">
    <property type="entry name" value="GGDEF"/>
    <property type="match status" value="1"/>
</dbReference>
<evidence type="ECO:0000256" key="4">
    <source>
        <dbReference type="ARBA" id="ARBA00022989"/>
    </source>
</evidence>